<feature type="domain" description="Pyruvate phosphate dikinase AMP/ATP-binding" evidence="2">
    <location>
        <begin position="308"/>
        <end position="619"/>
    </location>
</feature>
<dbReference type="GO" id="GO:0005524">
    <property type="term" value="F:ATP binding"/>
    <property type="evidence" value="ECO:0007669"/>
    <property type="project" value="InterPro"/>
</dbReference>
<dbReference type="EMBL" id="KZ312439">
    <property type="protein sequence ID" value="KAG8240247.1"/>
    <property type="molecule type" value="Genomic_DNA"/>
</dbReference>
<name>A0A8K0PBJ5_LADFU</name>
<dbReference type="InterPro" id="IPR013815">
    <property type="entry name" value="ATP_grasp_subdomain_1"/>
</dbReference>
<dbReference type="InterPro" id="IPR002192">
    <property type="entry name" value="PPDK_AMP/ATP-bd"/>
</dbReference>
<dbReference type="AlphaFoldDB" id="A0A8K0PBJ5"/>
<keyword evidence="4" id="KW-1185">Reference proteome</keyword>
<organism evidence="3 4">
    <name type="scientific">Ladona fulva</name>
    <name type="common">Scarce chaser dragonfly</name>
    <name type="synonym">Libellula fulva</name>
    <dbReference type="NCBI Taxonomy" id="123851"/>
    <lineage>
        <taxon>Eukaryota</taxon>
        <taxon>Metazoa</taxon>
        <taxon>Ecdysozoa</taxon>
        <taxon>Arthropoda</taxon>
        <taxon>Hexapoda</taxon>
        <taxon>Insecta</taxon>
        <taxon>Pterygota</taxon>
        <taxon>Palaeoptera</taxon>
        <taxon>Odonata</taxon>
        <taxon>Epiprocta</taxon>
        <taxon>Anisoptera</taxon>
        <taxon>Libelluloidea</taxon>
        <taxon>Libellulidae</taxon>
        <taxon>Ladona</taxon>
    </lineage>
</organism>
<dbReference type="PANTHER" id="PTHR43615:SF1">
    <property type="entry name" value="PPDK_N DOMAIN-CONTAINING PROTEIN"/>
    <property type="match status" value="1"/>
</dbReference>
<dbReference type="PANTHER" id="PTHR43615">
    <property type="entry name" value="PHOSPHOENOLPYRUVATE SYNTHASE-RELATED"/>
    <property type="match status" value="1"/>
</dbReference>
<dbReference type="OrthoDB" id="6123450at2759"/>
<gene>
    <name evidence="3" type="ORF">J437_LFUL004707</name>
</gene>
<accession>A0A8K0PBJ5</accession>
<dbReference type="InterPro" id="IPR051549">
    <property type="entry name" value="PEP_Utilizing_Enz"/>
</dbReference>
<dbReference type="GO" id="GO:0016301">
    <property type="term" value="F:kinase activity"/>
    <property type="evidence" value="ECO:0007669"/>
    <property type="project" value="InterPro"/>
</dbReference>
<comment type="caution">
    <text evidence="3">The sequence shown here is derived from an EMBL/GenBank/DDBJ whole genome shotgun (WGS) entry which is preliminary data.</text>
</comment>
<protein>
    <recommendedName>
        <fullName evidence="2">Pyruvate phosphate dikinase AMP/ATP-binding domain-containing protein</fullName>
    </recommendedName>
</protein>
<proteinExistence type="inferred from homology"/>
<dbReference type="Proteomes" id="UP000792457">
    <property type="component" value="Unassembled WGS sequence"/>
</dbReference>
<dbReference type="Gene3D" id="3.30.1490.20">
    <property type="entry name" value="ATP-grasp fold, A domain"/>
    <property type="match status" value="1"/>
</dbReference>
<evidence type="ECO:0000313" key="3">
    <source>
        <dbReference type="EMBL" id="KAG8240247.1"/>
    </source>
</evidence>
<dbReference type="Pfam" id="PF01326">
    <property type="entry name" value="PPDK_N"/>
    <property type="match status" value="1"/>
</dbReference>
<reference evidence="3" key="1">
    <citation type="submission" date="2013-04" db="EMBL/GenBank/DDBJ databases">
        <authorList>
            <person name="Qu J."/>
            <person name="Murali S.C."/>
            <person name="Bandaranaike D."/>
            <person name="Bellair M."/>
            <person name="Blankenburg K."/>
            <person name="Chao H."/>
            <person name="Dinh H."/>
            <person name="Doddapaneni H."/>
            <person name="Downs B."/>
            <person name="Dugan-Rocha S."/>
            <person name="Elkadiri S."/>
            <person name="Gnanaolivu R.D."/>
            <person name="Hernandez B."/>
            <person name="Javaid M."/>
            <person name="Jayaseelan J.C."/>
            <person name="Lee S."/>
            <person name="Li M."/>
            <person name="Ming W."/>
            <person name="Munidasa M."/>
            <person name="Muniz J."/>
            <person name="Nguyen L."/>
            <person name="Ongeri F."/>
            <person name="Osuji N."/>
            <person name="Pu L.-L."/>
            <person name="Puazo M."/>
            <person name="Qu C."/>
            <person name="Quiroz J."/>
            <person name="Raj R."/>
            <person name="Weissenberger G."/>
            <person name="Xin Y."/>
            <person name="Zou X."/>
            <person name="Han Y."/>
            <person name="Richards S."/>
            <person name="Worley K."/>
            <person name="Muzny D."/>
            <person name="Gibbs R."/>
        </authorList>
    </citation>
    <scope>NUCLEOTIDE SEQUENCE</scope>
    <source>
        <strain evidence="3">Sampled in the wild</strain>
    </source>
</reference>
<comment type="similarity">
    <text evidence="1">Belongs to the PEP-utilizing enzyme family.</text>
</comment>
<evidence type="ECO:0000259" key="2">
    <source>
        <dbReference type="Pfam" id="PF01326"/>
    </source>
</evidence>
<feature type="non-terminal residue" evidence="3">
    <location>
        <position position="1"/>
    </location>
</feature>
<dbReference type="SUPFAM" id="SSF56059">
    <property type="entry name" value="Glutathione synthetase ATP-binding domain-like"/>
    <property type="match status" value="1"/>
</dbReference>
<evidence type="ECO:0000313" key="4">
    <source>
        <dbReference type="Proteomes" id="UP000792457"/>
    </source>
</evidence>
<dbReference type="Gene3D" id="3.30.470.20">
    <property type="entry name" value="ATP-grasp fold, B domain"/>
    <property type="match status" value="1"/>
</dbReference>
<evidence type="ECO:0000256" key="1">
    <source>
        <dbReference type="ARBA" id="ARBA00007837"/>
    </source>
</evidence>
<reference evidence="3" key="2">
    <citation type="submission" date="2017-10" db="EMBL/GenBank/DDBJ databases">
        <title>Ladona fulva Genome sequencing and assembly.</title>
        <authorList>
            <person name="Murali S."/>
            <person name="Richards S."/>
            <person name="Bandaranaike D."/>
            <person name="Bellair M."/>
            <person name="Blankenburg K."/>
            <person name="Chao H."/>
            <person name="Dinh H."/>
            <person name="Doddapaneni H."/>
            <person name="Dugan-Rocha S."/>
            <person name="Elkadiri S."/>
            <person name="Gnanaolivu R."/>
            <person name="Hernandez B."/>
            <person name="Skinner E."/>
            <person name="Javaid M."/>
            <person name="Lee S."/>
            <person name="Li M."/>
            <person name="Ming W."/>
            <person name="Munidasa M."/>
            <person name="Muniz J."/>
            <person name="Nguyen L."/>
            <person name="Hughes D."/>
            <person name="Osuji N."/>
            <person name="Pu L.-L."/>
            <person name="Puazo M."/>
            <person name="Qu C."/>
            <person name="Quiroz J."/>
            <person name="Raj R."/>
            <person name="Weissenberger G."/>
            <person name="Xin Y."/>
            <person name="Zou X."/>
            <person name="Han Y."/>
            <person name="Worley K."/>
            <person name="Muzny D."/>
            <person name="Gibbs R."/>
        </authorList>
    </citation>
    <scope>NUCLEOTIDE SEQUENCE</scope>
    <source>
        <strain evidence="3">Sampled in the wild</strain>
    </source>
</reference>
<sequence length="647" mass="71504">GYDDTLFFGVDNKCNVLVVKISTERLKHHLNPEVWVHAYIDGEVYQLPMHPDSGLPSTGPASNVPPSMGKSYSQVAGLKFEMCEPMRKWRICFNGFLRWAACSEPFYVDDYHSNSLISEAAAQEPWSSGDWVNLLKSNENGYDQWGTLYGEWKVSELGGAQEVLYLRGVRRRRWRSSVNSEGYDCLRHKAEFLGVSENASKKNFTTSISFLEVGNAVMYTGRPWRYKTYLTLIDFTINSEEGYGISEFVYRYDGACPISNQESKHMFQNITKLSVHLGEALTKQEKEQLEESKPLVLHFDNPLCQNSKIVGGKGSSLSVMTALAGAPFRVPNGFCVTTFGFRIQIESCEALGHAINEVQHASLKGVGDNELQAVCERAVDVISSTPLCTIVAEAISEGLEKLKKCESFHYGFAVRSSAPGEDSQELSAAGQNATILGCKGHEQVLVAVRKCWASLFAFPSVNYRRQHGMITSGSDIAVVVQRMVPADLAGVMFTQHPFTGNPGNVVITANYGLGESVVAAIAEPDTVILSRSWEDTLSLSESKIGEKFLKVIVNENDGGIKEERVDEQLLQTLCLSSDQALSLGQIGLLLESVFGTPRDIEWAIDTIFILQARPITAMDNWTDFELLHEFDTPIDTDSDVTTVANTG</sequence>